<evidence type="ECO:0000256" key="14">
    <source>
        <dbReference type="ARBA" id="ARBA00049244"/>
    </source>
</evidence>
<evidence type="ECO:0000259" key="15">
    <source>
        <dbReference type="PROSITE" id="PS50994"/>
    </source>
</evidence>
<dbReference type="PANTHER" id="PTHR42648:SF11">
    <property type="entry name" value="TRANSPOSON TY4-P GAG-POL POLYPROTEIN"/>
    <property type="match status" value="1"/>
</dbReference>
<evidence type="ECO:0000256" key="6">
    <source>
        <dbReference type="ARBA" id="ARBA00022801"/>
    </source>
</evidence>
<keyword evidence="2" id="KW-0548">Nucleotidyltransferase</keyword>
<evidence type="ECO:0000256" key="3">
    <source>
        <dbReference type="ARBA" id="ARBA00022722"/>
    </source>
</evidence>
<dbReference type="InterPro" id="IPR036397">
    <property type="entry name" value="RNaseH_sf"/>
</dbReference>
<dbReference type="InterPro" id="IPR012337">
    <property type="entry name" value="RNaseH-like_sf"/>
</dbReference>
<dbReference type="GO" id="GO:0046872">
    <property type="term" value="F:metal ion binding"/>
    <property type="evidence" value="ECO:0007669"/>
    <property type="project" value="UniProtKB-KW"/>
</dbReference>
<evidence type="ECO:0000256" key="8">
    <source>
        <dbReference type="ARBA" id="ARBA00022884"/>
    </source>
</evidence>
<dbReference type="Gene3D" id="3.30.420.10">
    <property type="entry name" value="Ribonuclease H-like superfamily/Ribonuclease H"/>
    <property type="match status" value="1"/>
</dbReference>
<organism evidence="16 17">
    <name type="scientific">Austropuccinia psidii MF-1</name>
    <dbReference type="NCBI Taxonomy" id="1389203"/>
    <lineage>
        <taxon>Eukaryota</taxon>
        <taxon>Fungi</taxon>
        <taxon>Dikarya</taxon>
        <taxon>Basidiomycota</taxon>
        <taxon>Pucciniomycotina</taxon>
        <taxon>Pucciniomycetes</taxon>
        <taxon>Pucciniales</taxon>
        <taxon>Sphaerophragmiaceae</taxon>
        <taxon>Austropuccinia</taxon>
    </lineage>
</organism>
<proteinExistence type="predicted"/>
<evidence type="ECO:0000256" key="10">
    <source>
        <dbReference type="ARBA" id="ARBA00022918"/>
    </source>
</evidence>
<keyword evidence="8" id="KW-0694">RNA-binding</keyword>
<accession>A0A9Q3BYL6</accession>
<dbReference type="PANTHER" id="PTHR42648">
    <property type="entry name" value="TRANSPOSASE, PUTATIVE-RELATED"/>
    <property type="match status" value="1"/>
</dbReference>
<evidence type="ECO:0000313" key="16">
    <source>
        <dbReference type="EMBL" id="MBW0473510.1"/>
    </source>
</evidence>
<keyword evidence="4" id="KW-0479">Metal-binding</keyword>
<dbReference type="GO" id="GO:0032196">
    <property type="term" value="P:transposition"/>
    <property type="evidence" value="ECO:0007669"/>
    <property type="project" value="UniProtKB-KW"/>
</dbReference>
<dbReference type="Proteomes" id="UP000765509">
    <property type="component" value="Unassembled WGS sequence"/>
</dbReference>
<evidence type="ECO:0000313" key="17">
    <source>
        <dbReference type="Proteomes" id="UP000765509"/>
    </source>
</evidence>
<keyword evidence="3" id="KW-0540">Nuclease</keyword>
<gene>
    <name evidence="16" type="ORF">O181_013225</name>
</gene>
<dbReference type="GO" id="GO:0003723">
    <property type="term" value="F:RNA binding"/>
    <property type="evidence" value="ECO:0007669"/>
    <property type="project" value="UniProtKB-KW"/>
</dbReference>
<dbReference type="GO" id="GO:0015074">
    <property type="term" value="P:DNA integration"/>
    <property type="evidence" value="ECO:0007669"/>
    <property type="project" value="UniProtKB-KW"/>
</dbReference>
<evidence type="ECO:0000256" key="11">
    <source>
        <dbReference type="ARBA" id="ARBA00022932"/>
    </source>
</evidence>
<dbReference type="GO" id="GO:0016787">
    <property type="term" value="F:hydrolase activity"/>
    <property type="evidence" value="ECO:0007669"/>
    <property type="project" value="UniProtKB-KW"/>
</dbReference>
<dbReference type="GO" id="GO:0003964">
    <property type="term" value="F:RNA-directed DNA polymerase activity"/>
    <property type="evidence" value="ECO:0007669"/>
    <property type="project" value="UniProtKB-KW"/>
</dbReference>
<comment type="caution">
    <text evidence="16">The sequence shown here is derived from an EMBL/GenBank/DDBJ whole genome shotgun (WGS) entry which is preliminary data.</text>
</comment>
<evidence type="ECO:0000256" key="5">
    <source>
        <dbReference type="ARBA" id="ARBA00022759"/>
    </source>
</evidence>
<dbReference type="GO" id="GO:0005634">
    <property type="term" value="C:nucleus"/>
    <property type="evidence" value="ECO:0007669"/>
    <property type="project" value="UniProtKB-ARBA"/>
</dbReference>
<evidence type="ECO:0000256" key="9">
    <source>
        <dbReference type="ARBA" id="ARBA00022908"/>
    </source>
</evidence>
<evidence type="ECO:0000256" key="13">
    <source>
        <dbReference type="ARBA" id="ARBA00048173"/>
    </source>
</evidence>
<dbReference type="GO" id="GO:0003887">
    <property type="term" value="F:DNA-directed DNA polymerase activity"/>
    <property type="evidence" value="ECO:0007669"/>
    <property type="project" value="UniProtKB-KW"/>
</dbReference>
<dbReference type="InterPro" id="IPR025724">
    <property type="entry name" value="GAG-pre-integrase_dom"/>
</dbReference>
<keyword evidence="6" id="KW-0378">Hydrolase</keyword>
<name>A0A9Q3BYL6_9BASI</name>
<dbReference type="InterPro" id="IPR001584">
    <property type="entry name" value="Integrase_cat-core"/>
</dbReference>
<comment type="catalytic activity">
    <reaction evidence="14">
        <text>DNA(n) + a 2'-deoxyribonucleoside 5'-triphosphate = DNA(n+1) + diphosphate</text>
        <dbReference type="Rhea" id="RHEA:22508"/>
        <dbReference type="Rhea" id="RHEA-COMP:17339"/>
        <dbReference type="Rhea" id="RHEA-COMP:17340"/>
        <dbReference type="ChEBI" id="CHEBI:33019"/>
        <dbReference type="ChEBI" id="CHEBI:61560"/>
        <dbReference type="ChEBI" id="CHEBI:173112"/>
        <dbReference type="EC" id="2.7.7.7"/>
    </reaction>
</comment>
<dbReference type="PROSITE" id="PS50994">
    <property type="entry name" value="INTEGRASE"/>
    <property type="match status" value="1"/>
</dbReference>
<keyword evidence="11" id="KW-0808">Transferase</keyword>
<protein>
    <recommendedName>
        <fullName evidence="15">Integrase catalytic domain-containing protein</fullName>
    </recommendedName>
</protein>
<keyword evidence="1" id="KW-0815">Transposition</keyword>
<dbReference type="SUPFAM" id="SSF53098">
    <property type="entry name" value="Ribonuclease H-like"/>
    <property type="match status" value="1"/>
</dbReference>
<dbReference type="EMBL" id="AVOT02003431">
    <property type="protein sequence ID" value="MBW0473510.1"/>
    <property type="molecule type" value="Genomic_DNA"/>
</dbReference>
<feature type="domain" description="Integrase catalytic" evidence="15">
    <location>
        <begin position="158"/>
        <end position="267"/>
    </location>
</feature>
<evidence type="ECO:0000256" key="2">
    <source>
        <dbReference type="ARBA" id="ARBA00022695"/>
    </source>
</evidence>
<keyword evidence="9" id="KW-0229">DNA integration</keyword>
<evidence type="ECO:0000256" key="4">
    <source>
        <dbReference type="ARBA" id="ARBA00022723"/>
    </source>
</evidence>
<keyword evidence="10" id="KW-0695">RNA-directed DNA polymerase</keyword>
<evidence type="ECO:0000256" key="12">
    <source>
        <dbReference type="ARBA" id="ARBA00023172"/>
    </source>
</evidence>
<keyword evidence="12" id="KW-0233">DNA recombination</keyword>
<keyword evidence="5" id="KW-0255">Endonuclease</keyword>
<evidence type="ECO:0000256" key="1">
    <source>
        <dbReference type="ARBA" id="ARBA00022578"/>
    </source>
</evidence>
<dbReference type="Pfam" id="PF13976">
    <property type="entry name" value="gag_pre-integrs"/>
    <property type="match status" value="1"/>
</dbReference>
<dbReference type="OrthoDB" id="2506384at2759"/>
<sequence length="356" mass="40081">MITEPEKALSSDSDVFVVQENAVFSIDKGNKIYLDSGAGKSVVNKLNLLTNITPVQQKINNYGNSVSEKNYIVNTEVKDWHTTLGHPSDSYLKHLFNKGKIKGECQQTKDCQIFLKAKIQNLPHNRALPSSTTAFHRLHTNTLEVTPATAQGIKYVLVIMDDYSRYNCIYMMTRKSQAQGNIMAFVNEIYNKGISLERGPANSPQTNGVAEIFNQTLLTKIRCLLAQSRIPICMWNEAAIHSSLLLNLLPHKAIRMNSPYDVLSRNNMTLEEPIKLEKLMPFGLKTTVHVRKSLSKLALRGETLRALTFEKSSDSMRFYDENSDNVQVTCDFSSPSIPVDRTMRQDVVSLPLPVIK</sequence>
<dbReference type="GO" id="GO:0004519">
    <property type="term" value="F:endonuclease activity"/>
    <property type="evidence" value="ECO:0007669"/>
    <property type="project" value="UniProtKB-KW"/>
</dbReference>
<keyword evidence="11" id="KW-0239">DNA-directed DNA polymerase</keyword>
<comment type="catalytic activity">
    <reaction evidence="13">
        <text>DNA(n) + a 2'-deoxyribonucleoside 5'-triphosphate = DNA(n+1) + diphosphate</text>
        <dbReference type="Rhea" id="RHEA:22508"/>
        <dbReference type="Rhea" id="RHEA-COMP:17339"/>
        <dbReference type="Rhea" id="RHEA-COMP:17340"/>
        <dbReference type="ChEBI" id="CHEBI:33019"/>
        <dbReference type="ChEBI" id="CHEBI:61560"/>
        <dbReference type="ChEBI" id="CHEBI:173112"/>
        <dbReference type="EC" id="2.7.7.49"/>
    </reaction>
</comment>
<dbReference type="InterPro" id="IPR039537">
    <property type="entry name" value="Retrotran_Ty1/copia-like"/>
</dbReference>
<reference evidence="16" key="1">
    <citation type="submission" date="2021-03" db="EMBL/GenBank/DDBJ databases">
        <title>Draft genome sequence of rust myrtle Austropuccinia psidii MF-1, a brazilian biotype.</title>
        <authorList>
            <person name="Quecine M.C."/>
            <person name="Pachon D.M.R."/>
            <person name="Bonatelli M.L."/>
            <person name="Correr F.H."/>
            <person name="Franceschini L.M."/>
            <person name="Leite T.F."/>
            <person name="Margarido G.R.A."/>
            <person name="Almeida C.A."/>
            <person name="Ferrarezi J.A."/>
            <person name="Labate C.A."/>
        </authorList>
    </citation>
    <scope>NUCLEOTIDE SEQUENCE</scope>
    <source>
        <strain evidence="16">MF-1</strain>
    </source>
</reference>
<dbReference type="AlphaFoldDB" id="A0A9Q3BYL6"/>
<evidence type="ECO:0000256" key="7">
    <source>
        <dbReference type="ARBA" id="ARBA00022842"/>
    </source>
</evidence>
<dbReference type="GO" id="GO:0006310">
    <property type="term" value="P:DNA recombination"/>
    <property type="evidence" value="ECO:0007669"/>
    <property type="project" value="UniProtKB-KW"/>
</dbReference>
<keyword evidence="7" id="KW-0460">Magnesium</keyword>
<keyword evidence="17" id="KW-1185">Reference proteome</keyword>